<gene>
    <name evidence="1" type="ORF">RPERSI_LOCUS35885</name>
</gene>
<feature type="non-terminal residue" evidence="1">
    <location>
        <position position="1"/>
    </location>
</feature>
<organism evidence="1 2">
    <name type="scientific">Racocetra persica</name>
    <dbReference type="NCBI Taxonomy" id="160502"/>
    <lineage>
        <taxon>Eukaryota</taxon>
        <taxon>Fungi</taxon>
        <taxon>Fungi incertae sedis</taxon>
        <taxon>Mucoromycota</taxon>
        <taxon>Glomeromycotina</taxon>
        <taxon>Glomeromycetes</taxon>
        <taxon>Diversisporales</taxon>
        <taxon>Gigasporaceae</taxon>
        <taxon>Racocetra</taxon>
    </lineage>
</organism>
<proteinExistence type="predicted"/>
<reference evidence="1" key="1">
    <citation type="submission" date="2021-06" db="EMBL/GenBank/DDBJ databases">
        <authorList>
            <person name="Kallberg Y."/>
            <person name="Tangrot J."/>
            <person name="Rosling A."/>
        </authorList>
    </citation>
    <scope>NUCLEOTIDE SEQUENCE</scope>
    <source>
        <strain evidence="1">MA461A</strain>
    </source>
</reference>
<feature type="non-terminal residue" evidence="1">
    <location>
        <position position="81"/>
    </location>
</feature>
<dbReference type="EMBL" id="CAJVQC010168641">
    <property type="protein sequence ID" value="CAG8850020.1"/>
    <property type="molecule type" value="Genomic_DNA"/>
</dbReference>
<evidence type="ECO:0000313" key="1">
    <source>
        <dbReference type="EMBL" id="CAG8850020.1"/>
    </source>
</evidence>
<keyword evidence="2" id="KW-1185">Reference proteome</keyword>
<name>A0ACA9SXX2_9GLOM</name>
<sequence length="81" mass="8709">PGRNGKSHVIGYATGALTSDTTSQDCCKACIADTNCYQWIFSEGYCYVYHALDDTACLEPTISLSEFNQEGGIIRCNDGSG</sequence>
<comment type="caution">
    <text evidence="1">The sequence shown here is derived from an EMBL/GenBank/DDBJ whole genome shotgun (WGS) entry which is preliminary data.</text>
</comment>
<protein>
    <submittedName>
        <fullName evidence="1">35370_t:CDS:1</fullName>
    </submittedName>
</protein>
<dbReference type="Proteomes" id="UP000789920">
    <property type="component" value="Unassembled WGS sequence"/>
</dbReference>
<evidence type="ECO:0000313" key="2">
    <source>
        <dbReference type="Proteomes" id="UP000789920"/>
    </source>
</evidence>
<accession>A0ACA9SXX2</accession>